<evidence type="ECO:0000259" key="3">
    <source>
        <dbReference type="PROSITE" id="PS51462"/>
    </source>
</evidence>
<dbReference type="Proteomes" id="UP000249789">
    <property type="component" value="Unassembled WGS sequence"/>
</dbReference>
<proteinExistence type="inferred from homology"/>
<dbReference type="EMBL" id="KZ824638">
    <property type="protein sequence ID" value="RAK78250.1"/>
    <property type="molecule type" value="Genomic_DNA"/>
</dbReference>
<evidence type="ECO:0000313" key="4">
    <source>
        <dbReference type="EMBL" id="RAK78250.1"/>
    </source>
</evidence>
<feature type="domain" description="Nudix hydrolase" evidence="3">
    <location>
        <begin position="21"/>
        <end position="157"/>
    </location>
</feature>
<evidence type="ECO:0000256" key="2">
    <source>
        <dbReference type="RuleBase" id="RU003476"/>
    </source>
</evidence>
<sequence length="204" mass="22945">MSTTPDSDPTTTAAPPAVTTIPRVGIAVLIFGRANQVLLGERKGSHGAGTWALPGGHLEPGETWAACAAREVLEETNLAVSGLRFLTATNDVMAAENKHYITIYLGCTPTRREDCRAPPPVMEPNKCREWRWVEWEEVTRWYRLQDEAEKLAATDFTARNSAGNPARLGLEHPLFLPLMNLFRQQQYWLPLQEYQLLTGWEEDR</sequence>
<dbReference type="AlphaFoldDB" id="A0A8G1RUT6"/>
<keyword evidence="1 2" id="KW-0378">Hydrolase</keyword>
<organism evidence="4 5">
    <name type="scientific">Aspergillus fijiensis CBS 313.89</name>
    <dbReference type="NCBI Taxonomy" id="1448319"/>
    <lineage>
        <taxon>Eukaryota</taxon>
        <taxon>Fungi</taxon>
        <taxon>Dikarya</taxon>
        <taxon>Ascomycota</taxon>
        <taxon>Pezizomycotina</taxon>
        <taxon>Eurotiomycetes</taxon>
        <taxon>Eurotiomycetidae</taxon>
        <taxon>Eurotiales</taxon>
        <taxon>Aspergillaceae</taxon>
        <taxon>Aspergillus</taxon>
    </lineage>
</organism>
<keyword evidence="5" id="KW-1185">Reference proteome</keyword>
<dbReference type="PRINTS" id="PR00502">
    <property type="entry name" value="NUDIXFAMILY"/>
</dbReference>
<dbReference type="InterPro" id="IPR000086">
    <property type="entry name" value="NUDIX_hydrolase_dom"/>
</dbReference>
<dbReference type="RefSeq" id="XP_040802260.1">
    <property type="nucleotide sequence ID" value="XM_040950721.1"/>
</dbReference>
<comment type="similarity">
    <text evidence="2">Belongs to the Nudix hydrolase family.</text>
</comment>
<dbReference type="SUPFAM" id="SSF55811">
    <property type="entry name" value="Nudix"/>
    <property type="match status" value="1"/>
</dbReference>
<dbReference type="FunFam" id="3.90.79.10:FF:000060">
    <property type="entry name" value="Nudix hydrolase 1"/>
    <property type="match status" value="1"/>
</dbReference>
<dbReference type="CDD" id="cd04678">
    <property type="entry name" value="NUDIX_MTH2_Nudt15"/>
    <property type="match status" value="1"/>
</dbReference>
<protein>
    <recommendedName>
        <fullName evidence="3">Nudix hydrolase domain-containing protein</fullName>
    </recommendedName>
</protein>
<dbReference type="GO" id="GO:0035539">
    <property type="term" value="F:8-oxo-7,8-dihydrodeoxyguanosine triphosphate pyrophosphatase activity"/>
    <property type="evidence" value="ECO:0007669"/>
    <property type="project" value="TreeGrafter"/>
</dbReference>
<dbReference type="PROSITE" id="PS00893">
    <property type="entry name" value="NUDIX_BOX"/>
    <property type="match status" value="1"/>
</dbReference>
<evidence type="ECO:0000313" key="5">
    <source>
        <dbReference type="Proteomes" id="UP000249789"/>
    </source>
</evidence>
<dbReference type="GO" id="GO:0006203">
    <property type="term" value="P:dGTP catabolic process"/>
    <property type="evidence" value="ECO:0007669"/>
    <property type="project" value="TreeGrafter"/>
</dbReference>
<dbReference type="GO" id="GO:0005829">
    <property type="term" value="C:cytosol"/>
    <property type="evidence" value="ECO:0007669"/>
    <property type="project" value="TreeGrafter"/>
</dbReference>
<dbReference type="Pfam" id="PF00293">
    <property type="entry name" value="NUDIX"/>
    <property type="match status" value="1"/>
</dbReference>
<evidence type="ECO:0000256" key="1">
    <source>
        <dbReference type="ARBA" id="ARBA00022801"/>
    </source>
</evidence>
<dbReference type="InterPro" id="IPR020476">
    <property type="entry name" value="Nudix_hydrolase"/>
</dbReference>
<reference evidence="4 5" key="1">
    <citation type="submission" date="2018-02" db="EMBL/GenBank/DDBJ databases">
        <title>The genomes of Aspergillus section Nigri reveals drivers in fungal speciation.</title>
        <authorList>
            <consortium name="DOE Joint Genome Institute"/>
            <person name="Vesth T.C."/>
            <person name="Nybo J."/>
            <person name="Theobald S."/>
            <person name="Brandl J."/>
            <person name="Frisvad J.C."/>
            <person name="Nielsen K.F."/>
            <person name="Lyhne E.K."/>
            <person name="Kogle M.E."/>
            <person name="Kuo A."/>
            <person name="Riley R."/>
            <person name="Clum A."/>
            <person name="Nolan M."/>
            <person name="Lipzen A."/>
            <person name="Salamov A."/>
            <person name="Henrissat B."/>
            <person name="Wiebenga A."/>
            <person name="De vries R.P."/>
            <person name="Grigoriev I.V."/>
            <person name="Mortensen U.H."/>
            <person name="Andersen M.R."/>
            <person name="Baker S.E."/>
        </authorList>
    </citation>
    <scope>NUCLEOTIDE SEQUENCE [LARGE SCALE GENOMIC DNA]</scope>
    <source>
        <strain evidence="4 5">CBS 313.89</strain>
    </source>
</reference>
<dbReference type="PROSITE" id="PS51462">
    <property type="entry name" value="NUDIX"/>
    <property type="match status" value="1"/>
</dbReference>
<gene>
    <name evidence="4" type="ORF">BO72DRAFT_78830</name>
</gene>
<accession>A0A8G1RUT6</accession>
<dbReference type="InterPro" id="IPR020084">
    <property type="entry name" value="NUDIX_hydrolase_CS"/>
</dbReference>
<dbReference type="VEuPathDB" id="FungiDB:BO72DRAFT_78830"/>
<dbReference type="InterPro" id="IPR015797">
    <property type="entry name" value="NUDIX_hydrolase-like_dom_sf"/>
</dbReference>
<name>A0A8G1RUT6_9EURO</name>
<dbReference type="OrthoDB" id="447842at2759"/>
<dbReference type="PANTHER" id="PTHR16099">
    <property type="entry name" value="8-OXO-DGTP DIPHOSPHATES NUDT15"/>
    <property type="match status" value="1"/>
</dbReference>
<dbReference type="PANTHER" id="PTHR16099:SF5">
    <property type="entry name" value="NUCLEOTIDE TRIPHOSPHATE DIPHOSPHATASE NUDT15"/>
    <property type="match status" value="1"/>
</dbReference>
<dbReference type="Gene3D" id="3.90.79.10">
    <property type="entry name" value="Nucleoside Triphosphate Pyrophosphohydrolase"/>
    <property type="match status" value="1"/>
</dbReference>
<dbReference type="GeneID" id="63868056"/>